<evidence type="ECO:0000313" key="2">
    <source>
        <dbReference type="EMBL" id="BFF99864.1"/>
    </source>
</evidence>
<feature type="compositionally biased region" description="Basic and acidic residues" evidence="1">
    <location>
        <begin position="91"/>
        <end position="100"/>
    </location>
</feature>
<name>A0AAU9FW69_DROMD</name>
<gene>
    <name evidence="2" type="ORF">DMAD_00002</name>
</gene>
<protein>
    <submittedName>
        <fullName evidence="2">RNA polymerase II degradation factor 1-like</fullName>
    </submittedName>
</protein>
<dbReference type="EMBL" id="AP029266">
    <property type="protein sequence ID" value="BFF99864.1"/>
    <property type="molecule type" value="Genomic_DNA"/>
</dbReference>
<reference evidence="2 3" key="1">
    <citation type="submission" date="2024-02" db="EMBL/GenBank/DDBJ databases">
        <title>A chromosome-level genome assembly of Drosophila madeirensis, a fruit fly species endemic to Madeira island.</title>
        <authorList>
            <person name="Tomihara K."/>
            <person name="Llopart A."/>
            <person name="Yamamoto D."/>
        </authorList>
    </citation>
    <scope>NUCLEOTIDE SEQUENCE [LARGE SCALE GENOMIC DNA]</scope>
    <source>
        <strain evidence="2 3">RF1</strain>
    </source>
</reference>
<keyword evidence="3" id="KW-1185">Reference proteome</keyword>
<dbReference type="AlphaFoldDB" id="A0AAU9FW69"/>
<feature type="region of interest" description="Disordered" evidence="1">
    <location>
        <begin position="27"/>
        <end position="111"/>
    </location>
</feature>
<evidence type="ECO:0000313" key="3">
    <source>
        <dbReference type="Proteomes" id="UP001500889"/>
    </source>
</evidence>
<proteinExistence type="predicted"/>
<evidence type="ECO:0000256" key="1">
    <source>
        <dbReference type="SAM" id="MobiDB-lite"/>
    </source>
</evidence>
<feature type="compositionally biased region" description="Low complexity" evidence="1">
    <location>
        <begin position="67"/>
        <end position="76"/>
    </location>
</feature>
<dbReference type="Proteomes" id="UP001500889">
    <property type="component" value="Chromosome A"/>
</dbReference>
<organism evidence="2 3">
    <name type="scientific">Drosophila madeirensis</name>
    <name type="common">Fruit fly</name>
    <dbReference type="NCBI Taxonomy" id="30013"/>
    <lineage>
        <taxon>Eukaryota</taxon>
        <taxon>Metazoa</taxon>
        <taxon>Ecdysozoa</taxon>
        <taxon>Arthropoda</taxon>
        <taxon>Hexapoda</taxon>
        <taxon>Insecta</taxon>
        <taxon>Pterygota</taxon>
        <taxon>Neoptera</taxon>
        <taxon>Endopterygota</taxon>
        <taxon>Diptera</taxon>
        <taxon>Brachycera</taxon>
        <taxon>Muscomorpha</taxon>
        <taxon>Ephydroidea</taxon>
        <taxon>Drosophilidae</taxon>
        <taxon>Drosophila</taxon>
        <taxon>Sophophora</taxon>
    </lineage>
</organism>
<accession>A0AAU9FW69</accession>
<sequence>MGPYVSQEVRTAVRGGMVWHHQTLHITWASGPATSGPEPEEGTRIWEETEGGSNSRDPRRRPAGPTTATDASAADASRVDASRVDASAAEEAPKQAPREVEPDEAEPDVPDTTLRYLVRFNATPHLIDRTNEFTRSGNPA</sequence>